<dbReference type="RefSeq" id="WP_198128905.1">
    <property type="nucleotide sequence ID" value="NZ_JAECZC010000111.1"/>
</dbReference>
<reference evidence="3 4" key="1">
    <citation type="journal article" date="2021" name="Int. J. Syst. Evol. Microbiol.">
        <title>Amazonocrinis nigriterrae gen. nov., sp. nov., Atlanticothrix silvestris gen. nov., sp. nov. and Dendronalium phyllosphericum gen. nov., sp. nov., nostocacean cyanobacteria from Brazilian environments.</title>
        <authorList>
            <person name="Alvarenga D.O."/>
            <person name="Andreote A.P.D."/>
            <person name="Branco L.H.Z."/>
            <person name="Delbaje E."/>
            <person name="Cruz R.B."/>
            <person name="Varani A.M."/>
            <person name="Fiore M.F."/>
        </authorList>
    </citation>
    <scope>NUCLEOTIDE SEQUENCE [LARGE SCALE GENOMIC DNA]</scope>
    <source>
        <strain evidence="3 4">CENA67</strain>
    </source>
</reference>
<protein>
    <submittedName>
        <fullName evidence="3">Uncharacterized protein</fullName>
    </submittedName>
</protein>
<comment type="caution">
    <text evidence="3">The sequence shown here is derived from an EMBL/GenBank/DDBJ whole genome shotgun (WGS) entry which is preliminary data.</text>
</comment>
<evidence type="ECO:0000256" key="1">
    <source>
        <dbReference type="ARBA" id="ARBA00023015"/>
    </source>
</evidence>
<keyword evidence="1" id="KW-0805">Transcription regulation</keyword>
<dbReference type="EMBL" id="JAECZC010000111">
    <property type="protein sequence ID" value="MBH8567189.1"/>
    <property type="molecule type" value="Genomic_DNA"/>
</dbReference>
<dbReference type="PROSITE" id="PS50985">
    <property type="entry name" value="GRAS"/>
    <property type="match status" value="1"/>
</dbReference>
<keyword evidence="2" id="KW-0804">Transcription</keyword>
<evidence type="ECO:0000313" key="3">
    <source>
        <dbReference type="EMBL" id="MBH8567189.1"/>
    </source>
</evidence>
<dbReference type="Gene3D" id="3.40.50.150">
    <property type="entry name" value="Vaccinia Virus protein VP39"/>
    <property type="match status" value="1"/>
</dbReference>
<sequence>MNNNFNKLAESVLQIKIGSTVQAKNNLKDLIKSLQNIDNDFLDLQYFLFSSALLKRIDGYTAENIYLQNYDEISQIDLFQLLSTHVPFVSLTHPIANELICQILSQLTTVTLLNIGIGKGLQEVDLLKRLVKKGIKLQQLTIVGIEPSQENLLEAESNILKASEELDFDLKFIPFPKLVEDLSEREWLFLASLNGDIIINEAFSLHHIVDRKQGYDTRQEVILKISRLNPMAFILVEPNWDHNISDLWYRFKNAWINYRLLFEALSQVDMPKKMKFLIINNFFGREIEDVLGNCEETRCERHESVDIWLQRLYKEGFKPFDLSTINLTNFSHPVGNVVTRDSYIGIECNNTALIAIIAVQ</sequence>
<dbReference type="AlphaFoldDB" id="A0A8J7I2T5"/>
<name>A0A8J7I2T5_9NOST</name>
<evidence type="ECO:0000256" key="2">
    <source>
        <dbReference type="ARBA" id="ARBA00023163"/>
    </source>
</evidence>
<dbReference type="Proteomes" id="UP000632766">
    <property type="component" value="Unassembled WGS sequence"/>
</dbReference>
<gene>
    <name evidence="3" type="ORF">I8748_34430</name>
</gene>
<dbReference type="InterPro" id="IPR005202">
    <property type="entry name" value="TF_GRAS"/>
</dbReference>
<dbReference type="InterPro" id="IPR029063">
    <property type="entry name" value="SAM-dependent_MTases_sf"/>
</dbReference>
<accession>A0A8J7I2T5</accession>
<dbReference type="Pfam" id="PF03514">
    <property type="entry name" value="GRAS"/>
    <property type="match status" value="1"/>
</dbReference>
<proteinExistence type="predicted"/>
<organism evidence="3 4">
    <name type="scientific">Amazonocrinis nigriterrae CENA67</name>
    <dbReference type="NCBI Taxonomy" id="2794033"/>
    <lineage>
        <taxon>Bacteria</taxon>
        <taxon>Bacillati</taxon>
        <taxon>Cyanobacteriota</taxon>
        <taxon>Cyanophyceae</taxon>
        <taxon>Nostocales</taxon>
        <taxon>Nostocaceae</taxon>
        <taxon>Amazonocrinis</taxon>
        <taxon>Amazonocrinis nigriterrae</taxon>
    </lineage>
</organism>
<evidence type="ECO:0000313" key="4">
    <source>
        <dbReference type="Proteomes" id="UP000632766"/>
    </source>
</evidence>
<dbReference type="PANTHER" id="PTHR31636">
    <property type="entry name" value="OSJNBA0084A10.13 PROTEIN-RELATED"/>
    <property type="match status" value="1"/>
</dbReference>
<keyword evidence="4" id="KW-1185">Reference proteome</keyword>